<comment type="caution">
    <text evidence="7">The sequence shown here is derived from an EMBL/GenBank/DDBJ whole genome shotgun (WGS) entry which is preliminary data.</text>
</comment>
<organism evidence="7 8">
    <name type="scientific">Mucilaginibacter terrae</name>
    <dbReference type="NCBI Taxonomy" id="1955052"/>
    <lineage>
        <taxon>Bacteria</taxon>
        <taxon>Pseudomonadati</taxon>
        <taxon>Bacteroidota</taxon>
        <taxon>Sphingobacteriia</taxon>
        <taxon>Sphingobacteriales</taxon>
        <taxon>Sphingobacteriaceae</taxon>
        <taxon>Mucilaginibacter</taxon>
    </lineage>
</organism>
<keyword evidence="8" id="KW-1185">Reference proteome</keyword>
<gene>
    <name evidence="7" type="ORF">QE417_003617</name>
</gene>
<dbReference type="CDD" id="cd08983">
    <property type="entry name" value="GH43_Bt3655-like"/>
    <property type="match status" value="1"/>
</dbReference>
<comment type="pathway">
    <text evidence="1">Glycan metabolism; L-arabinan degradation.</text>
</comment>
<evidence type="ECO:0000256" key="3">
    <source>
        <dbReference type="ARBA" id="ARBA00022801"/>
    </source>
</evidence>
<dbReference type="SUPFAM" id="SSF75005">
    <property type="entry name" value="Arabinanase/levansucrase/invertase"/>
    <property type="match status" value="2"/>
</dbReference>
<name>A0ABU3GY13_9SPHI</name>
<evidence type="ECO:0000313" key="8">
    <source>
        <dbReference type="Proteomes" id="UP001258315"/>
    </source>
</evidence>
<dbReference type="InterPro" id="IPR006710">
    <property type="entry name" value="Glyco_hydro_43"/>
</dbReference>
<evidence type="ECO:0000256" key="4">
    <source>
        <dbReference type="ARBA" id="ARBA00023295"/>
    </source>
</evidence>
<reference evidence="8" key="1">
    <citation type="submission" date="2023-07" db="EMBL/GenBank/DDBJ databases">
        <title>Functional and genomic diversity of the sorghum phyllosphere microbiome.</title>
        <authorList>
            <person name="Shade A."/>
        </authorList>
    </citation>
    <scope>NUCLEOTIDE SEQUENCE [LARGE SCALE GENOMIC DNA]</scope>
    <source>
        <strain evidence="8">SORGH_AS_0422</strain>
    </source>
</reference>
<evidence type="ECO:0000256" key="5">
    <source>
        <dbReference type="RuleBase" id="RU361187"/>
    </source>
</evidence>
<evidence type="ECO:0000256" key="1">
    <source>
        <dbReference type="ARBA" id="ARBA00004834"/>
    </source>
</evidence>
<dbReference type="PANTHER" id="PTHR43301:SF3">
    <property type="entry name" value="ARABINAN ENDO-1,5-ALPHA-L-ARABINOSIDASE A-RELATED"/>
    <property type="match status" value="1"/>
</dbReference>
<dbReference type="Pfam" id="PF04616">
    <property type="entry name" value="Glyco_hydro_43"/>
    <property type="match status" value="1"/>
</dbReference>
<proteinExistence type="inferred from homology"/>
<dbReference type="Proteomes" id="UP001258315">
    <property type="component" value="Unassembled WGS sequence"/>
</dbReference>
<feature type="transmembrane region" description="Helical" evidence="6">
    <location>
        <begin position="28"/>
        <end position="47"/>
    </location>
</feature>
<keyword evidence="3 5" id="KW-0378">Hydrolase</keyword>
<dbReference type="Gene3D" id="2.115.10.20">
    <property type="entry name" value="Glycosyl hydrolase domain, family 43"/>
    <property type="match status" value="1"/>
</dbReference>
<evidence type="ECO:0000313" key="7">
    <source>
        <dbReference type="EMBL" id="MDT3404545.1"/>
    </source>
</evidence>
<comment type="similarity">
    <text evidence="2 5">Belongs to the glycosyl hydrolase 43 family.</text>
</comment>
<keyword evidence="6" id="KW-0812">Transmembrane</keyword>
<protein>
    <recommendedName>
        <fullName evidence="9">Arabinosidase</fullName>
    </recommendedName>
</protein>
<accession>A0ABU3GY13</accession>
<evidence type="ECO:0000256" key="2">
    <source>
        <dbReference type="ARBA" id="ARBA00009865"/>
    </source>
</evidence>
<evidence type="ECO:0008006" key="9">
    <source>
        <dbReference type="Google" id="ProtNLM"/>
    </source>
</evidence>
<dbReference type="InterPro" id="IPR050727">
    <property type="entry name" value="GH43_arabinanases"/>
</dbReference>
<sequence>MLNSRKNNYLSLRSALGGGASPRATKRAGIASSLSLLAMTIVFILLITSCASKKNVYLFTSFHEPADEGLRMLYSTDGYHWNDFKHVLLKPEAGDAKIMRDPSIVQGPDGTFHLVWTTGWKGDQGFGYASSKDLIHWSLQQHINIMATEPTTVNVWAPEIFFDDEKKQYIIVWASCVPGRFPNGQEDANNNHRLYYTTTTDFKTFAPAKLFLDPGFSVIDAQILKRGHEDYVLVMKDNTRPNRNILVATANDPLGPYSNYSNRFTELFSEGPNATKVGDNWLIYYDSYRLKRYGAMQTTDFKTFTDVSDKVTVPEGHKHGTIFKVTTKTLNNLKKETGVQ</sequence>
<dbReference type="PANTHER" id="PTHR43301">
    <property type="entry name" value="ARABINAN ENDO-1,5-ALPHA-L-ARABINOSIDASE"/>
    <property type="match status" value="1"/>
</dbReference>
<dbReference type="EMBL" id="JAVLVU010000001">
    <property type="protein sequence ID" value="MDT3404545.1"/>
    <property type="molecule type" value="Genomic_DNA"/>
</dbReference>
<keyword evidence="6" id="KW-1133">Transmembrane helix</keyword>
<keyword evidence="6" id="KW-0472">Membrane</keyword>
<evidence type="ECO:0000256" key="6">
    <source>
        <dbReference type="SAM" id="Phobius"/>
    </source>
</evidence>
<dbReference type="InterPro" id="IPR023296">
    <property type="entry name" value="Glyco_hydro_beta-prop_sf"/>
</dbReference>
<keyword evidence="4 5" id="KW-0326">Glycosidase</keyword>